<organism evidence="1 2">
    <name type="scientific">Vibrio scophthalmi</name>
    <dbReference type="NCBI Taxonomy" id="45658"/>
    <lineage>
        <taxon>Bacteria</taxon>
        <taxon>Pseudomonadati</taxon>
        <taxon>Pseudomonadota</taxon>
        <taxon>Gammaproteobacteria</taxon>
        <taxon>Vibrionales</taxon>
        <taxon>Vibrionaceae</taxon>
        <taxon>Vibrio</taxon>
    </lineage>
</organism>
<dbReference type="GeneID" id="96874671"/>
<evidence type="ECO:0000313" key="2">
    <source>
        <dbReference type="Proteomes" id="UP000092528"/>
    </source>
</evidence>
<keyword evidence="2" id="KW-1185">Reference proteome</keyword>
<gene>
    <name evidence="1" type="ORF">VSVS05_03245</name>
</gene>
<sequence>MEKWLIEVNKALLEALQAIASGDIPKENMYKLATIFYSKRNNMNNDALFESMNEEIEEQVKIDWSFDIKSKLQYRFHFVSSYLLCYVIAGKVDEMEYDRIMDYINRELDLFQD</sequence>
<name>A0A1C7FFT3_9VIBR</name>
<accession>A0A1C7FFT3</accession>
<dbReference type="AlphaFoldDB" id="A0A1C7FFT3"/>
<proteinExistence type="predicted"/>
<reference evidence="1 2" key="1">
    <citation type="submission" date="2016-07" db="EMBL/GenBank/DDBJ databases">
        <title>Genome sequencing of Vibrio scophthalmi strain VS-05, an isolated from Paralichthys olivaceus.</title>
        <authorList>
            <person name="Han H.-J."/>
        </authorList>
    </citation>
    <scope>NUCLEOTIDE SEQUENCE [LARGE SCALE GENOMIC DNA]</scope>
    <source>
        <strain evidence="1 2">VS-05</strain>
    </source>
</reference>
<evidence type="ECO:0000313" key="1">
    <source>
        <dbReference type="EMBL" id="ANU38283.1"/>
    </source>
</evidence>
<dbReference type="EMBL" id="CP016415">
    <property type="protein sequence ID" value="ANU38283.1"/>
    <property type="molecule type" value="Genomic_DNA"/>
</dbReference>
<dbReference type="RefSeq" id="WP_065546172.1">
    <property type="nucleotide sequence ID" value="NZ_CP016415.1"/>
</dbReference>
<dbReference type="Proteomes" id="UP000092528">
    <property type="component" value="Chromosome 2"/>
</dbReference>
<protein>
    <submittedName>
        <fullName evidence="1">Uncharacterized protein</fullName>
    </submittedName>
</protein>